<feature type="transmembrane region" description="Helical" evidence="1">
    <location>
        <begin position="220"/>
        <end position="251"/>
    </location>
</feature>
<organism evidence="2 3">
    <name type="scientific">Amycolatopsis lexingtonensis</name>
    <dbReference type="NCBI Taxonomy" id="218822"/>
    <lineage>
        <taxon>Bacteria</taxon>
        <taxon>Bacillati</taxon>
        <taxon>Actinomycetota</taxon>
        <taxon>Actinomycetes</taxon>
        <taxon>Pseudonocardiales</taxon>
        <taxon>Pseudonocardiaceae</taxon>
        <taxon>Amycolatopsis</taxon>
    </lineage>
</organism>
<keyword evidence="1" id="KW-0472">Membrane</keyword>
<feature type="transmembrane region" description="Helical" evidence="1">
    <location>
        <begin position="355"/>
        <end position="379"/>
    </location>
</feature>
<protein>
    <submittedName>
        <fullName evidence="2">MYXO-CTERM domain-containing protein</fullName>
    </submittedName>
</protein>
<comment type="caution">
    <text evidence="2">The sequence shown here is derived from an EMBL/GenBank/DDBJ whole genome shotgun (WGS) entry which is preliminary data.</text>
</comment>
<proteinExistence type="predicted"/>
<keyword evidence="1" id="KW-0812">Transmembrane</keyword>
<keyword evidence="1" id="KW-1133">Transmembrane helix</keyword>
<accession>A0ABR9I861</accession>
<evidence type="ECO:0000313" key="3">
    <source>
        <dbReference type="Proteomes" id="UP000631670"/>
    </source>
</evidence>
<feature type="transmembrane region" description="Helical" evidence="1">
    <location>
        <begin position="285"/>
        <end position="304"/>
    </location>
</feature>
<dbReference type="NCBIfam" id="NF038391">
    <property type="entry name" value="streptophobe"/>
    <property type="match status" value="1"/>
</dbReference>
<feature type="transmembrane region" description="Helical" evidence="1">
    <location>
        <begin position="95"/>
        <end position="117"/>
    </location>
</feature>
<evidence type="ECO:0000313" key="2">
    <source>
        <dbReference type="EMBL" id="MBE1499371.1"/>
    </source>
</evidence>
<dbReference type="InterPro" id="IPR047724">
    <property type="entry name" value="Streptophobe"/>
</dbReference>
<dbReference type="EMBL" id="JADBEG010000001">
    <property type="protein sequence ID" value="MBE1499371.1"/>
    <property type="molecule type" value="Genomic_DNA"/>
</dbReference>
<gene>
    <name evidence="2" type="ORF">H4696_006471</name>
</gene>
<dbReference type="Proteomes" id="UP000631670">
    <property type="component" value="Unassembled WGS sequence"/>
</dbReference>
<sequence>MREVVRGLAAAAAAVLAMAGVAAAGLLLLGGEQAGSATGAVVAVAVGGSVDLQAAAAGGLPVGLSGDLHGMPLGVSLAGALVLGWLLLRRREGLLVRGGVAVVAFTGAVGAVAVWAAGKVSLPGGAGAPRGCGPARLPGTGLSARVGQALPGKLGGPFAGAGGLGTGPSAPAGSPTHLEAAFSVALGPTLAAALVWGLVVVGACWLIARFPTIATTLRTLRWPLAAFTVVCLAAAGVLGGGAAAGAVLLLLPQLLPAVVLTGLGVPWQLGTTGLLSCAPDTTFPATHWIAGVVLLGLGIAVALRRRRPPLRQAAELAAVVGGVLAGTALLSRFAVDLSVTAFGFSVPVLGADLAANPLLALAAGVAGGAVAGFAGSLLVRGISVFSRAWTR</sequence>
<evidence type="ECO:0000256" key="1">
    <source>
        <dbReference type="SAM" id="Phobius"/>
    </source>
</evidence>
<feature type="transmembrane region" description="Helical" evidence="1">
    <location>
        <begin position="185"/>
        <end position="208"/>
    </location>
</feature>
<reference evidence="2 3" key="1">
    <citation type="submission" date="2020-10" db="EMBL/GenBank/DDBJ databases">
        <title>Sequencing the genomes of 1000 actinobacteria strains.</title>
        <authorList>
            <person name="Klenk H.-P."/>
        </authorList>
    </citation>
    <scope>NUCLEOTIDE SEQUENCE [LARGE SCALE GENOMIC DNA]</scope>
    <source>
        <strain evidence="2 3">DSM 44653</strain>
    </source>
</reference>
<dbReference type="RefSeq" id="WP_192782649.1">
    <property type="nucleotide sequence ID" value="NZ_JADBEG010000001.1"/>
</dbReference>
<keyword evidence="3" id="KW-1185">Reference proteome</keyword>
<feature type="transmembrane region" description="Helical" evidence="1">
    <location>
        <begin position="316"/>
        <end position="335"/>
    </location>
</feature>
<name>A0ABR9I861_9PSEU</name>
<feature type="transmembrane region" description="Helical" evidence="1">
    <location>
        <begin position="70"/>
        <end position="88"/>
    </location>
</feature>